<comment type="caution">
    <text evidence="3">The sequence shown here is derived from an EMBL/GenBank/DDBJ whole genome shotgun (WGS) entry which is preliminary data.</text>
</comment>
<feature type="domain" description="KIB1-4 beta-propeller" evidence="2">
    <location>
        <begin position="104"/>
        <end position="374"/>
    </location>
</feature>
<dbReference type="InterPro" id="IPR005174">
    <property type="entry name" value="KIB1-4_b-propeller"/>
</dbReference>
<gene>
    <name evidence="3" type="ORF">EJB05_16079</name>
</gene>
<feature type="compositionally biased region" description="Low complexity" evidence="1">
    <location>
        <begin position="11"/>
        <end position="28"/>
    </location>
</feature>
<dbReference type="PANTHER" id="PTHR33110:SF97">
    <property type="entry name" value="DUF295 DOMAIN-CONTAINING PROTEIN"/>
    <property type="match status" value="1"/>
</dbReference>
<evidence type="ECO:0000313" key="4">
    <source>
        <dbReference type="Proteomes" id="UP000324897"/>
    </source>
</evidence>
<keyword evidence="4" id="KW-1185">Reference proteome</keyword>
<feature type="non-terminal residue" evidence="3">
    <location>
        <position position="1"/>
    </location>
</feature>
<dbReference type="OrthoDB" id="585640at2759"/>
<name>A0A5J9VEY2_9POAL</name>
<dbReference type="Pfam" id="PF03478">
    <property type="entry name" value="Beta-prop_KIB1-4"/>
    <property type="match status" value="1"/>
</dbReference>
<dbReference type="PANTHER" id="PTHR33110">
    <property type="entry name" value="F-BOX/KELCH-REPEAT PROTEIN-RELATED"/>
    <property type="match status" value="1"/>
</dbReference>
<dbReference type="EMBL" id="RWGY01000009">
    <property type="protein sequence ID" value="TVU34248.1"/>
    <property type="molecule type" value="Genomic_DNA"/>
</dbReference>
<reference evidence="3 4" key="1">
    <citation type="journal article" date="2019" name="Sci. Rep.">
        <title>A high-quality genome of Eragrostis curvula grass provides insights into Poaceae evolution and supports new strategies to enhance forage quality.</title>
        <authorList>
            <person name="Carballo J."/>
            <person name="Santos B.A.C.M."/>
            <person name="Zappacosta D."/>
            <person name="Garbus I."/>
            <person name="Selva J.P."/>
            <person name="Gallo C.A."/>
            <person name="Diaz A."/>
            <person name="Albertini E."/>
            <person name="Caccamo M."/>
            <person name="Echenique V."/>
        </authorList>
    </citation>
    <scope>NUCLEOTIDE SEQUENCE [LARGE SCALE GENOMIC DNA]</scope>
    <source>
        <strain evidence="4">cv. Victoria</strain>
        <tissue evidence="3">Leaf</tissue>
    </source>
</reference>
<proteinExistence type="predicted"/>
<evidence type="ECO:0000256" key="1">
    <source>
        <dbReference type="SAM" id="MobiDB-lite"/>
    </source>
</evidence>
<protein>
    <recommendedName>
        <fullName evidence="2">KIB1-4 beta-propeller domain-containing protein</fullName>
    </recommendedName>
</protein>
<dbReference type="AlphaFoldDB" id="A0A5J9VEY2"/>
<evidence type="ECO:0000259" key="2">
    <source>
        <dbReference type="Pfam" id="PF03478"/>
    </source>
</evidence>
<sequence>MEQGGGSQGGRPATASPRPRTSPRVAAAAAAPAAVRPWGDVFDNVLVTVSRFLRCRADRAQMACVNKHWHAAVTRQPPPPLPPLPALPPQLPWLIFPNTETPTFYSALTGRHHRCRLPPNARRGRLCGSGDGGWLILALNSSHAHALYNPNTGHSVPLPPGFTSQSDNEYPLVVRAATLSAAPSPNPYMVAAIVLVRSRSTAAFWSEGSDSWFTSGGFLTVRPQDVVYFEGAFYFLTIREGVISFRPGYGPNGSVNIHRVEYEVQKREDYDNDVAFVQGNGAVRRYLVVSRGRLLMVVRFVYDEMGTEMFRVFRFRVTVPFLRKPLAIWEHVGDQLDGRMLFLGPGCSRSFEVAQYDGFQDHESMIFYLDESFDSVPSADGRRLYSFIDMGRYSMVDMTSVAWPPGDHPTRSDNAPPTWWLH</sequence>
<feature type="region of interest" description="Disordered" evidence="1">
    <location>
        <begin position="1"/>
        <end position="28"/>
    </location>
</feature>
<accession>A0A5J9VEY2</accession>
<organism evidence="3 4">
    <name type="scientific">Eragrostis curvula</name>
    <name type="common">weeping love grass</name>
    <dbReference type="NCBI Taxonomy" id="38414"/>
    <lineage>
        <taxon>Eukaryota</taxon>
        <taxon>Viridiplantae</taxon>
        <taxon>Streptophyta</taxon>
        <taxon>Embryophyta</taxon>
        <taxon>Tracheophyta</taxon>
        <taxon>Spermatophyta</taxon>
        <taxon>Magnoliopsida</taxon>
        <taxon>Liliopsida</taxon>
        <taxon>Poales</taxon>
        <taxon>Poaceae</taxon>
        <taxon>PACMAD clade</taxon>
        <taxon>Chloridoideae</taxon>
        <taxon>Eragrostideae</taxon>
        <taxon>Eragrostidinae</taxon>
        <taxon>Eragrostis</taxon>
    </lineage>
</organism>
<evidence type="ECO:0000313" key="3">
    <source>
        <dbReference type="EMBL" id="TVU34248.1"/>
    </source>
</evidence>
<dbReference type="Gramene" id="TVU34248">
    <property type="protein sequence ID" value="TVU34248"/>
    <property type="gene ID" value="EJB05_16079"/>
</dbReference>
<dbReference type="Proteomes" id="UP000324897">
    <property type="component" value="Unassembled WGS sequence"/>
</dbReference>